<protein>
    <submittedName>
        <fullName evidence="1">Uncharacterized protein</fullName>
    </submittedName>
</protein>
<dbReference type="EMBL" id="CM047584">
    <property type="protein sequence ID" value="KAI9911843.1"/>
    <property type="molecule type" value="Genomic_DNA"/>
</dbReference>
<reference evidence="1 2" key="1">
    <citation type="journal article" date="2022" name="bioRxiv">
        <title>The genome of the oomycete Peronosclerospora sorghi, a cosmopolitan pathogen of maize and sorghum, is inflated with dispersed pseudogenes.</title>
        <authorList>
            <person name="Fletcher K."/>
            <person name="Martin F."/>
            <person name="Isakeit T."/>
            <person name="Cavanaugh K."/>
            <person name="Magill C."/>
            <person name="Michelmore R."/>
        </authorList>
    </citation>
    <scope>NUCLEOTIDE SEQUENCE [LARGE SCALE GENOMIC DNA]</scope>
    <source>
        <strain evidence="1">P6</strain>
    </source>
</reference>
<proteinExistence type="predicted"/>
<evidence type="ECO:0000313" key="2">
    <source>
        <dbReference type="Proteomes" id="UP001163321"/>
    </source>
</evidence>
<sequence>MELPVGQEDKQSLQQQKQDASQLQQQQQNYAPSSNYNAPMNVLGASPQISSQQQPPIQQTQHYQQQQQPQQSLYNPQQTQQMSVYNLKLSPTMTYGATSMKERATHLLAACESCFIVTRIPGVDMSFRRIMERKCPRCGGMLVLPQEVMEMLILYGSFVSESVAVSLTLGTMVLHPSLRPDFMAAAMNELLTPLQTDFVYDVAVPKRPEGLGMSLRMNREDSLVFFCMSMRYQLCLTMLTCVCGTEGNLVVGGFIDFENNSESPSVAARIIAVDDVLVAINKKSITSWSFEKSISVLAHAASPVYLTFRRRQAVMLL</sequence>
<accession>A0ACC0VZ84</accession>
<gene>
    <name evidence="1" type="ORF">PsorP6_009547</name>
</gene>
<keyword evidence="2" id="KW-1185">Reference proteome</keyword>
<evidence type="ECO:0000313" key="1">
    <source>
        <dbReference type="EMBL" id="KAI9911843.1"/>
    </source>
</evidence>
<dbReference type="Proteomes" id="UP001163321">
    <property type="component" value="Chromosome 5"/>
</dbReference>
<comment type="caution">
    <text evidence="1">The sequence shown here is derived from an EMBL/GenBank/DDBJ whole genome shotgun (WGS) entry which is preliminary data.</text>
</comment>
<name>A0ACC0VZ84_9STRA</name>
<organism evidence="1 2">
    <name type="scientific">Peronosclerospora sorghi</name>
    <dbReference type="NCBI Taxonomy" id="230839"/>
    <lineage>
        <taxon>Eukaryota</taxon>
        <taxon>Sar</taxon>
        <taxon>Stramenopiles</taxon>
        <taxon>Oomycota</taxon>
        <taxon>Peronosporomycetes</taxon>
        <taxon>Peronosporales</taxon>
        <taxon>Peronosporaceae</taxon>
        <taxon>Peronosclerospora</taxon>
    </lineage>
</organism>